<reference evidence="1" key="1">
    <citation type="submission" date="2022-07" db="EMBL/GenBank/DDBJ databases">
        <title>Fungi with potential for degradation of polypropylene.</title>
        <authorList>
            <person name="Gostincar C."/>
        </authorList>
    </citation>
    <scope>NUCLEOTIDE SEQUENCE</scope>
    <source>
        <strain evidence="1">EXF-13308</strain>
    </source>
</reference>
<gene>
    <name evidence="1" type="ORF">NKR23_g10283</name>
</gene>
<accession>A0AA38RKL0</accession>
<name>A0AA38RKL0_9PEZI</name>
<dbReference type="EMBL" id="JANBVO010000045">
    <property type="protein sequence ID" value="KAJ9134163.1"/>
    <property type="molecule type" value="Genomic_DNA"/>
</dbReference>
<organism evidence="1 2">
    <name type="scientific">Pleurostoma richardsiae</name>
    <dbReference type="NCBI Taxonomy" id="41990"/>
    <lineage>
        <taxon>Eukaryota</taxon>
        <taxon>Fungi</taxon>
        <taxon>Dikarya</taxon>
        <taxon>Ascomycota</taxon>
        <taxon>Pezizomycotina</taxon>
        <taxon>Sordariomycetes</taxon>
        <taxon>Sordariomycetidae</taxon>
        <taxon>Calosphaeriales</taxon>
        <taxon>Pleurostomataceae</taxon>
        <taxon>Pleurostoma</taxon>
    </lineage>
</organism>
<dbReference type="Proteomes" id="UP001174694">
    <property type="component" value="Unassembled WGS sequence"/>
</dbReference>
<protein>
    <submittedName>
        <fullName evidence="1">Uncharacterized protein</fullName>
    </submittedName>
</protein>
<evidence type="ECO:0000313" key="1">
    <source>
        <dbReference type="EMBL" id="KAJ9134163.1"/>
    </source>
</evidence>
<dbReference type="AlphaFoldDB" id="A0AA38RKL0"/>
<keyword evidence="2" id="KW-1185">Reference proteome</keyword>
<proteinExistence type="predicted"/>
<comment type="caution">
    <text evidence="1">The sequence shown here is derived from an EMBL/GenBank/DDBJ whole genome shotgun (WGS) entry which is preliminary data.</text>
</comment>
<evidence type="ECO:0000313" key="2">
    <source>
        <dbReference type="Proteomes" id="UP001174694"/>
    </source>
</evidence>
<sequence length="101" mass="11498">MGSVGRWLSGYRRRPIATTNGRTAAGQLKPRLEINYPQTDFFMGPEAPCRFEPEVYDCIVRGEILEKINGTCYYLMPDPLQAPLYDDIDAVRINDGHAEFK</sequence>